<dbReference type="Proteomes" id="UP001606134">
    <property type="component" value="Unassembled WGS sequence"/>
</dbReference>
<keyword evidence="2" id="KW-1185">Reference proteome</keyword>
<evidence type="ECO:0000313" key="1">
    <source>
        <dbReference type="EMBL" id="MFG6488237.1"/>
    </source>
</evidence>
<comment type="caution">
    <text evidence="1">The sequence shown here is derived from an EMBL/GenBank/DDBJ whole genome shotgun (WGS) entry which is preliminary data.</text>
</comment>
<protein>
    <submittedName>
        <fullName evidence="1">HAD domain-containing protein</fullName>
    </submittedName>
</protein>
<proteinExistence type="predicted"/>
<organism evidence="1 2">
    <name type="scientific">Pelomonas candidula</name>
    <dbReference type="NCBI Taxonomy" id="3299025"/>
    <lineage>
        <taxon>Bacteria</taxon>
        <taxon>Pseudomonadati</taxon>
        <taxon>Pseudomonadota</taxon>
        <taxon>Betaproteobacteria</taxon>
        <taxon>Burkholderiales</taxon>
        <taxon>Sphaerotilaceae</taxon>
        <taxon>Roseateles</taxon>
    </lineage>
</organism>
<reference evidence="1 2" key="1">
    <citation type="submission" date="2024-08" db="EMBL/GenBank/DDBJ databases">
        <authorList>
            <person name="Lu H."/>
        </authorList>
    </citation>
    <scope>NUCLEOTIDE SEQUENCE [LARGE SCALE GENOMIC DNA]</scope>
    <source>
        <strain evidence="1 2">BYS78W</strain>
    </source>
</reference>
<evidence type="ECO:0000313" key="2">
    <source>
        <dbReference type="Proteomes" id="UP001606134"/>
    </source>
</evidence>
<dbReference type="EMBL" id="JBIGIC010000008">
    <property type="protein sequence ID" value="MFG6488237.1"/>
    <property type="molecule type" value="Genomic_DNA"/>
</dbReference>
<dbReference type="Pfam" id="PF18143">
    <property type="entry name" value="HAD_SAK_2"/>
    <property type="match status" value="1"/>
</dbReference>
<name>A0ABW7HE85_9BURK</name>
<accession>A0ABW7HE85</accession>
<sequence length="162" mass="18093">MDVDDIICIGKPYGGYDLFDDDRPADLFDRLWHPPSKKALLDILDEFGPRVVMTTSWLRLMERDGFESLFRRTGLELVAASLHSKWEAPANMGMTRHDAILKWLWANYTGEQLVVLDDDVSGTGLRGSKLDKLGRVVFCEVGVGLHVGHLPQVRRALVGGAS</sequence>
<gene>
    <name evidence="1" type="ORF">ACG04R_16240</name>
</gene>